<organism evidence="1">
    <name type="scientific">Tetraselmis virus 1</name>
    <dbReference type="NCBI Taxonomy" id="2060617"/>
    <lineage>
        <taxon>Viruses</taxon>
        <taxon>Varidnaviria</taxon>
        <taxon>Bamfordvirae</taxon>
        <taxon>Nucleocytoviricota</taxon>
        <taxon>Megaviricetes</taxon>
        <taxon>Imitervirales</taxon>
        <taxon>Allomimiviridae</taxon>
        <taxon>Oceanusvirus</taxon>
        <taxon>Oceanusvirus kaneohense</taxon>
    </lineage>
</organism>
<proteinExistence type="predicted"/>
<protein>
    <submittedName>
        <fullName evidence="1">Uncharacterized protein</fullName>
    </submittedName>
</protein>
<keyword evidence="2" id="KW-1185">Reference proteome</keyword>
<sequence>MNKDKTIVIFFLCAIVLVIVLLKGSTSPSTFDKNCQVEWEVFPVDGETVYYAEIDGNGKVYRYYKYVFHEQANSWENEITCYTNTGNGCKEGCKGFPVFEYAVSITHPNEKVEINNDSAGWLRGNHPRSGFYDNQQYWKQFDK</sequence>
<reference evidence="1" key="1">
    <citation type="journal article" date="2018" name="Virology">
        <title>A giant virus infecting green algae encodes key fermentation genes.</title>
        <authorList>
            <person name="Schvarcz C.R."/>
            <person name="Steward G.F."/>
        </authorList>
    </citation>
    <scope>NUCLEOTIDE SEQUENCE [LARGE SCALE GENOMIC DNA]</scope>
</reference>
<gene>
    <name evidence="1" type="ORF">TetV_432</name>
</gene>
<name>A0A2P0VNN8_9VIRU</name>
<dbReference type="EMBL" id="KY322437">
    <property type="protein sequence ID" value="AUF82514.1"/>
    <property type="molecule type" value="Genomic_DNA"/>
</dbReference>
<evidence type="ECO:0000313" key="2">
    <source>
        <dbReference type="Proteomes" id="UP000244773"/>
    </source>
</evidence>
<accession>A0A2P0VNN8</accession>
<dbReference type="Proteomes" id="UP000244773">
    <property type="component" value="Segment"/>
</dbReference>
<evidence type="ECO:0000313" key="1">
    <source>
        <dbReference type="EMBL" id="AUF82514.1"/>
    </source>
</evidence>